<keyword evidence="3 6" id="KW-0547">Nucleotide-binding</keyword>
<proteinExistence type="predicted"/>
<name>A0AAW1RGE6_9CHLO</name>
<keyword evidence="2" id="KW-0808">Transferase</keyword>
<evidence type="ECO:0000256" key="6">
    <source>
        <dbReference type="PROSITE-ProRule" id="PRU10141"/>
    </source>
</evidence>
<evidence type="ECO:0000256" key="2">
    <source>
        <dbReference type="ARBA" id="ARBA00022679"/>
    </source>
</evidence>
<keyword evidence="11" id="KW-1185">Reference proteome</keyword>
<feature type="region of interest" description="Disordered" evidence="7">
    <location>
        <begin position="59"/>
        <end position="83"/>
    </location>
</feature>
<keyword evidence="8" id="KW-1133">Transmembrane helix</keyword>
<dbReference type="CDD" id="cd13999">
    <property type="entry name" value="STKc_MAP3K-like"/>
    <property type="match status" value="1"/>
</dbReference>
<keyword evidence="1" id="KW-0723">Serine/threonine-protein kinase</keyword>
<reference evidence="10 11" key="1">
    <citation type="journal article" date="2024" name="Nat. Commun.">
        <title>Phylogenomics reveals the evolutionary origins of lichenization in chlorophyte algae.</title>
        <authorList>
            <person name="Puginier C."/>
            <person name="Libourel C."/>
            <person name="Otte J."/>
            <person name="Skaloud P."/>
            <person name="Haon M."/>
            <person name="Grisel S."/>
            <person name="Petersen M."/>
            <person name="Berrin J.G."/>
            <person name="Delaux P.M."/>
            <person name="Dal Grande F."/>
            <person name="Keller J."/>
        </authorList>
    </citation>
    <scope>NUCLEOTIDE SEQUENCE [LARGE SCALE GENOMIC DNA]</scope>
    <source>
        <strain evidence="10 11">SAG 245.80</strain>
    </source>
</reference>
<feature type="binding site" evidence="6">
    <location>
        <position position="394"/>
    </location>
    <ligand>
        <name>ATP</name>
        <dbReference type="ChEBI" id="CHEBI:30616"/>
    </ligand>
</feature>
<protein>
    <recommendedName>
        <fullName evidence="9">Protein kinase domain-containing protein</fullName>
    </recommendedName>
</protein>
<dbReference type="InterPro" id="IPR017441">
    <property type="entry name" value="Protein_kinase_ATP_BS"/>
</dbReference>
<dbReference type="InterPro" id="IPR008271">
    <property type="entry name" value="Ser/Thr_kinase_AS"/>
</dbReference>
<organism evidence="10 11">
    <name type="scientific">Elliptochloris bilobata</name>
    <dbReference type="NCBI Taxonomy" id="381761"/>
    <lineage>
        <taxon>Eukaryota</taxon>
        <taxon>Viridiplantae</taxon>
        <taxon>Chlorophyta</taxon>
        <taxon>core chlorophytes</taxon>
        <taxon>Trebouxiophyceae</taxon>
        <taxon>Trebouxiophyceae incertae sedis</taxon>
        <taxon>Elliptochloris clade</taxon>
        <taxon>Elliptochloris</taxon>
    </lineage>
</organism>
<dbReference type="PANTHER" id="PTHR44329">
    <property type="entry name" value="SERINE/THREONINE-PROTEIN KINASE TNNI3K-RELATED"/>
    <property type="match status" value="1"/>
</dbReference>
<dbReference type="PROSITE" id="PS50011">
    <property type="entry name" value="PROTEIN_KINASE_DOM"/>
    <property type="match status" value="1"/>
</dbReference>
<dbReference type="EMBL" id="JALJOU010000039">
    <property type="protein sequence ID" value="KAK9832694.1"/>
    <property type="molecule type" value="Genomic_DNA"/>
</dbReference>
<dbReference type="Proteomes" id="UP001445335">
    <property type="component" value="Unassembled WGS sequence"/>
</dbReference>
<evidence type="ECO:0000313" key="11">
    <source>
        <dbReference type="Proteomes" id="UP001445335"/>
    </source>
</evidence>
<dbReference type="GO" id="GO:0005524">
    <property type="term" value="F:ATP binding"/>
    <property type="evidence" value="ECO:0007669"/>
    <property type="project" value="UniProtKB-UniRule"/>
</dbReference>
<evidence type="ECO:0000313" key="10">
    <source>
        <dbReference type="EMBL" id="KAK9832694.1"/>
    </source>
</evidence>
<dbReference type="AlphaFoldDB" id="A0AAW1RGE6"/>
<comment type="caution">
    <text evidence="10">The sequence shown here is derived from an EMBL/GenBank/DDBJ whole genome shotgun (WGS) entry which is preliminary data.</text>
</comment>
<feature type="transmembrane region" description="Helical" evidence="8">
    <location>
        <begin position="248"/>
        <end position="269"/>
    </location>
</feature>
<accession>A0AAW1RGE6</accession>
<evidence type="ECO:0000256" key="8">
    <source>
        <dbReference type="SAM" id="Phobius"/>
    </source>
</evidence>
<evidence type="ECO:0000256" key="1">
    <source>
        <dbReference type="ARBA" id="ARBA00022527"/>
    </source>
</evidence>
<dbReference type="InterPro" id="IPR000719">
    <property type="entry name" value="Prot_kinase_dom"/>
</dbReference>
<dbReference type="InterPro" id="IPR051681">
    <property type="entry name" value="Ser/Thr_Kinases-Pseudokinases"/>
</dbReference>
<dbReference type="PROSITE" id="PS00107">
    <property type="entry name" value="PROTEIN_KINASE_ATP"/>
    <property type="match status" value="1"/>
</dbReference>
<keyword evidence="8" id="KW-0472">Membrane</keyword>
<keyword evidence="4" id="KW-0418">Kinase</keyword>
<dbReference type="Pfam" id="PF07714">
    <property type="entry name" value="PK_Tyr_Ser-Thr"/>
    <property type="match status" value="1"/>
</dbReference>
<evidence type="ECO:0000256" key="4">
    <source>
        <dbReference type="ARBA" id="ARBA00022777"/>
    </source>
</evidence>
<dbReference type="PANTHER" id="PTHR44329:SF288">
    <property type="entry name" value="MITOGEN-ACTIVATED PROTEIN KINASE KINASE KINASE 20"/>
    <property type="match status" value="1"/>
</dbReference>
<evidence type="ECO:0000256" key="5">
    <source>
        <dbReference type="ARBA" id="ARBA00022840"/>
    </source>
</evidence>
<evidence type="ECO:0000256" key="7">
    <source>
        <dbReference type="SAM" id="MobiDB-lite"/>
    </source>
</evidence>
<keyword evidence="5 6" id="KW-0067">ATP-binding</keyword>
<dbReference type="Gene3D" id="1.10.510.10">
    <property type="entry name" value="Transferase(Phosphotransferase) domain 1"/>
    <property type="match status" value="1"/>
</dbReference>
<dbReference type="FunFam" id="3.30.200.20:FF:000180">
    <property type="entry name" value="serine/threonine-protein kinase STY46-like"/>
    <property type="match status" value="1"/>
</dbReference>
<evidence type="ECO:0000259" key="9">
    <source>
        <dbReference type="PROSITE" id="PS50011"/>
    </source>
</evidence>
<dbReference type="SMART" id="SM00220">
    <property type="entry name" value="S_TKc"/>
    <property type="match status" value="1"/>
</dbReference>
<dbReference type="InterPro" id="IPR001245">
    <property type="entry name" value="Ser-Thr/Tyr_kinase_cat_dom"/>
</dbReference>
<evidence type="ECO:0000256" key="3">
    <source>
        <dbReference type="ARBA" id="ARBA00022741"/>
    </source>
</evidence>
<gene>
    <name evidence="10" type="ORF">WJX81_001038</name>
</gene>
<feature type="domain" description="Protein kinase" evidence="9">
    <location>
        <begin position="367"/>
        <end position="621"/>
    </location>
</feature>
<dbReference type="InterPro" id="IPR011009">
    <property type="entry name" value="Kinase-like_dom_sf"/>
</dbReference>
<dbReference type="SUPFAM" id="SSF56112">
    <property type="entry name" value="Protein kinase-like (PK-like)"/>
    <property type="match status" value="1"/>
</dbReference>
<sequence>MQRRVSQAEPKTAALPAAAPEAALVASAENAAAAPPADSGTLHAFWHPAAQAPGVALALPSTGSKQPQGGGQGAGQPDTLPPGISQEMVFRTQFLLTGPGLQPWRRDAQFIAGMTQYLQVGGSGISNLTLNGWLPFNLTQTPDVLALVSVPPAELTQAIWIGMSGTTLGLRGYQELIANLVPLTAASRSKDLVPNMAAAGLDVTSVLLYKLDYGPTDAQHSPSAAAPAPTAAVPIPASAAHGLPTNTIAAVAASCVAAALALAALFLLVRRFLAARKRTGAEGGVSPAKSAQGLWGLWGVPPGGGNGGLGRAGSITPPTPLASTAGTAAAVSGRLGSGFKGSGSLGERKSEQWEIDPREIQIMRRTDGSPWLLGEGASGTVCKATWRVQTVAVKMLLKTTEKQLEAFRREVFILEDLKDANIVQFLGACFEEGSTMLVTEFMAGGTLYEAIGKDRSGKLGWYNRGKKIAMDIARGIDKMHSRQFVHLDLKSPNILLSASGTAKIADVGLSRILTSDRTQMTSFQGTFEWAPPELINGGECSAAADCYSFGVVLWEIATAERPFRKQFRPPRVPDECPVEIAALIKACLNPEPAARPSSTAIFRALQAQAAPPGVTPLTPALSAAMLAASVSVASRQGSGELGPGLWLALGAMGAASPSEASSFAAVTDPWTDPALCFGEPPMPTSSFAAAALMDDAPLCPSPFAVYGASLGAAAVQAPMGGVTGTLRIPNREPLTRV</sequence>
<dbReference type="GO" id="GO:0004674">
    <property type="term" value="F:protein serine/threonine kinase activity"/>
    <property type="evidence" value="ECO:0007669"/>
    <property type="project" value="UniProtKB-KW"/>
</dbReference>
<dbReference type="PROSITE" id="PS00108">
    <property type="entry name" value="PROTEIN_KINASE_ST"/>
    <property type="match status" value="1"/>
</dbReference>
<keyword evidence="8" id="KW-0812">Transmembrane</keyword>